<dbReference type="EC" id="4.2.1.33" evidence="10"/>
<dbReference type="InterPro" id="IPR000573">
    <property type="entry name" value="AconitaseA/IPMdHydase_ssu_swvl"/>
</dbReference>
<evidence type="ECO:0000256" key="3">
    <source>
        <dbReference type="ARBA" id="ARBA00004729"/>
    </source>
</evidence>
<evidence type="ECO:0000256" key="5">
    <source>
        <dbReference type="ARBA" id="ARBA00011271"/>
    </source>
</evidence>
<comment type="pathway">
    <text evidence="3 10">Amino-acid biosynthesis; L-leucine biosynthesis; L-leucine from 3-methyl-2-oxobutanoate: step 2/4.</text>
</comment>
<dbReference type="Pfam" id="PF00694">
    <property type="entry name" value="Aconitase_C"/>
    <property type="match status" value="1"/>
</dbReference>
<dbReference type="SUPFAM" id="SSF52016">
    <property type="entry name" value="LeuD/IlvD-like"/>
    <property type="match status" value="1"/>
</dbReference>
<feature type="domain" description="Aconitase A/isopropylmalate dehydratase small subunit swivel" evidence="11">
    <location>
        <begin position="3"/>
        <end position="123"/>
    </location>
</feature>
<dbReference type="InterPro" id="IPR004431">
    <property type="entry name" value="3-IsopropMal_deHydase_ssu"/>
</dbReference>
<dbReference type="NCBIfam" id="TIGR00171">
    <property type="entry name" value="leuD"/>
    <property type="match status" value="1"/>
</dbReference>
<dbReference type="Proteomes" id="UP000058599">
    <property type="component" value="Chromosome"/>
</dbReference>
<dbReference type="RefSeq" id="WP_067180358.1">
    <property type="nucleotide sequence ID" value="NZ_CP012199.1"/>
</dbReference>
<comment type="similarity">
    <text evidence="4 10">Belongs to the LeuD family. LeuD type 1 subfamily.</text>
</comment>
<reference evidence="12 13" key="1">
    <citation type="journal article" date="2016" name="BMC Genomics">
        <title>Genomic analysis of the nitrate-respiring Sphingopyxis granuli (formerly Sphingomonas macrogoltabida) strain TFA.</title>
        <authorList>
            <person name="Garcia-Romero I."/>
            <person name="Perez-Pulido A.J."/>
            <person name="Gonzalez-Flores Y.E."/>
            <person name="Reyes-Ramirez F."/>
            <person name="Santero E."/>
            <person name="Floriano B."/>
        </authorList>
    </citation>
    <scope>NUCLEOTIDE SEQUENCE [LARGE SCALE GENOMIC DNA]</scope>
    <source>
        <strain evidence="12 13">TFA</strain>
    </source>
</reference>
<dbReference type="GO" id="GO:0009316">
    <property type="term" value="C:3-isopropylmalate dehydratase complex"/>
    <property type="evidence" value="ECO:0007669"/>
    <property type="project" value="InterPro"/>
</dbReference>
<protein>
    <recommendedName>
        <fullName evidence="10">3-isopropylmalate dehydratase small subunit</fullName>
        <ecNumber evidence="10">4.2.1.33</ecNumber>
    </recommendedName>
    <alternativeName>
        <fullName evidence="10">Alpha-IPM isomerase</fullName>
        <shortName evidence="10">IPMI</shortName>
    </alternativeName>
    <alternativeName>
        <fullName evidence="10">Isopropylmalate isomerase</fullName>
    </alternativeName>
</protein>
<keyword evidence="9 10" id="KW-0100">Branched-chain amino acid biosynthesis</keyword>
<evidence type="ECO:0000313" key="13">
    <source>
        <dbReference type="Proteomes" id="UP000058599"/>
    </source>
</evidence>
<keyword evidence="13" id="KW-1185">Reference proteome</keyword>
<sequence>MLKFDRLTATAAPLPLANVDTDMVIPARYMTSLTRDGLGRHLFHELRYRDDGAERDSFILNRGPCRNAQILIADRNFGCGSSREHAVWALTDFGIRCVIAPSFGDIFANNARKNGLLLVRLPDALCQRLRREVELAQFAPITVDLAEQRIDLASGESLAFTVDPDDRRTLMEGLDDINRTLRHAAAIARFESAREARSVGDS</sequence>
<evidence type="ECO:0000256" key="4">
    <source>
        <dbReference type="ARBA" id="ARBA00009845"/>
    </source>
</evidence>
<evidence type="ECO:0000313" key="12">
    <source>
        <dbReference type="EMBL" id="AMG72817.1"/>
    </source>
</evidence>
<evidence type="ECO:0000256" key="7">
    <source>
        <dbReference type="ARBA" id="ARBA00022605"/>
    </source>
</evidence>
<evidence type="ECO:0000256" key="6">
    <source>
        <dbReference type="ARBA" id="ARBA00022430"/>
    </source>
</evidence>
<dbReference type="CDD" id="cd01577">
    <property type="entry name" value="IPMI_Swivel"/>
    <property type="match status" value="1"/>
</dbReference>
<organism evidence="12 13">
    <name type="scientific">Sphingopyxis granuli</name>
    <dbReference type="NCBI Taxonomy" id="267128"/>
    <lineage>
        <taxon>Bacteria</taxon>
        <taxon>Pseudomonadati</taxon>
        <taxon>Pseudomonadota</taxon>
        <taxon>Alphaproteobacteria</taxon>
        <taxon>Sphingomonadales</taxon>
        <taxon>Sphingomonadaceae</taxon>
        <taxon>Sphingopyxis</taxon>
    </lineage>
</organism>
<keyword evidence="8 10" id="KW-0456">Lyase</keyword>
<keyword evidence="7 10" id="KW-0028">Amino-acid biosynthesis</keyword>
<dbReference type="GO" id="GO:0003861">
    <property type="term" value="F:3-isopropylmalate dehydratase activity"/>
    <property type="evidence" value="ECO:0007669"/>
    <property type="project" value="UniProtKB-UniRule"/>
</dbReference>
<dbReference type="HAMAP" id="MF_01031">
    <property type="entry name" value="LeuD_type1"/>
    <property type="match status" value="1"/>
</dbReference>
<evidence type="ECO:0000259" key="11">
    <source>
        <dbReference type="Pfam" id="PF00694"/>
    </source>
</evidence>
<evidence type="ECO:0000256" key="9">
    <source>
        <dbReference type="ARBA" id="ARBA00023304"/>
    </source>
</evidence>
<evidence type="ECO:0000256" key="10">
    <source>
        <dbReference type="HAMAP-Rule" id="MF_01031"/>
    </source>
</evidence>
<dbReference type="PANTHER" id="PTHR43345">
    <property type="entry name" value="3-ISOPROPYLMALATE DEHYDRATASE SMALL SUBUNIT 2-RELATED-RELATED"/>
    <property type="match status" value="1"/>
</dbReference>
<dbReference type="InterPro" id="IPR015928">
    <property type="entry name" value="Aconitase/3IPM_dehydase_swvl"/>
</dbReference>
<evidence type="ECO:0000256" key="1">
    <source>
        <dbReference type="ARBA" id="ARBA00000491"/>
    </source>
</evidence>
<comment type="catalytic activity">
    <reaction evidence="1 10">
        <text>(2R,3S)-3-isopropylmalate = (2S)-2-isopropylmalate</text>
        <dbReference type="Rhea" id="RHEA:32287"/>
        <dbReference type="ChEBI" id="CHEBI:1178"/>
        <dbReference type="ChEBI" id="CHEBI:35121"/>
        <dbReference type="EC" id="4.2.1.33"/>
    </reaction>
</comment>
<evidence type="ECO:0000256" key="2">
    <source>
        <dbReference type="ARBA" id="ARBA00002695"/>
    </source>
</evidence>
<keyword evidence="6 10" id="KW-0432">Leucine biosynthesis</keyword>
<dbReference type="InterPro" id="IPR033940">
    <property type="entry name" value="IPMI_Swivel"/>
</dbReference>
<dbReference type="AlphaFoldDB" id="A0AA86L2A0"/>
<dbReference type="NCBIfam" id="NF002458">
    <property type="entry name" value="PRK01641.1"/>
    <property type="match status" value="1"/>
</dbReference>
<comment type="subunit">
    <text evidence="5 10">Heterodimer of LeuC and LeuD.</text>
</comment>
<name>A0AA86L2A0_9SPHN</name>
<evidence type="ECO:0000256" key="8">
    <source>
        <dbReference type="ARBA" id="ARBA00023239"/>
    </source>
</evidence>
<accession>A0AA86L2A0</accession>
<comment type="function">
    <text evidence="2 10">Catalyzes the isomerization between 2-isopropylmalate and 3-isopropylmalate, via the formation of 2-isopropylmaleate.</text>
</comment>
<dbReference type="GO" id="GO:0009098">
    <property type="term" value="P:L-leucine biosynthetic process"/>
    <property type="evidence" value="ECO:0007669"/>
    <property type="project" value="UniProtKB-UniRule"/>
</dbReference>
<dbReference type="Gene3D" id="3.20.19.10">
    <property type="entry name" value="Aconitase, domain 4"/>
    <property type="match status" value="1"/>
</dbReference>
<dbReference type="InterPro" id="IPR050075">
    <property type="entry name" value="LeuD"/>
</dbReference>
<dbReference type="EMBL" id="CP012199">
    <property type="protein sequence ID" value="AMG72817.1"/>
    <property type="molecule type" value="Genomic_DNA"/>
</dbReference>
<proteinExistence type="inferred from homology"/>
<dbReference type="KEGG" id="sgi:SGRAN_0421"/>
<dbReference type="PANTHER" id="PTHR43345:SF5">
    <property type="entry name" value="3-ISOPROPYLMALATE DEHYDRATASE SMALL SUBUNIT"/>
    <property type="match status" value="1"/>
</dbReference>
<gene>
    <name evidence="12" type="primary">leuD2</name>
    <name evidence="10" type="synonym">leuD</name>
    <name evidence="12" type="ORF">SGRAN_0421</name>
</gene>
<dbReference type="FunFam" id="3.20.19.10:FF:000003">
    <property type="entry name" value="3-isopropylmalate dehydratase small subunit"/>
    <property type="match status" value="1"/>
</dbReference>